<reference evidence="9 10" key="1">
    <citation type="submission" date="2016-10" db="EMBL/GenBank/DDBJ databases">
        <authorList>
            <person name="de Groot N.N."/>
        </authorList>
    </citation>
    <scope>NUCLEOTIDE SEQUENCE [LARGE SCALE GENOMIC DNA]</scope>
    <source>
        <strain evidence="9 10">R5</strain>
    </source>
</reference>
<proteinExistence type="inferred from homology"/>
<evidence type="ECO:0000256" key="6">
    <source>
        <dbReference type="ARBA" id="ARBA00024722"/>
    </source>
</evidence>
<sequence length="244" mass="26326">MLQWPNGPILRRLGVPEYLIEGNGLSKHYRLGGRTVTALDDVSLVVAPGDYVAITGASGSGKTTLMKILGCLERPSIGQYRLNGIDVAGLTSDRMAEVRNHTIGFLFQSFLLLPQASAVENVEMPLAYAGVSRSERQTRARAALASVGLADREDHRPGRLSGGEQQRVALARAVVNCPELLLADEPTGALDGASADAVMRLFAELNHSGVTIVLVTHDMSIAAHARRVFRFKLGRLETEEMIAR</sequence>
<dbReference type="PROSITE" id="PS50893">
    <property type="entry name" value="ABC_TRANSPORTER_2"/>
    <property type="match status" value="1"/>
</dbReference>
<dbReference type="GO" id="GO:0005524">
    <property type="term" value="F:ATP binding"/>
    <property type="evidence" value="ECO:0007669"/>
    <property type="project" value="UniProtKB-KW"/>
</dbReference>
<dbReference type="PANTHER" id="PTHR24220">
    <property type="entry name" value="IMPORT ATP-BINDING PROTEIN"/>
    <property type="match status" value="1"/>
</dbReference>
<evidence type="ECO:0000256" key="2">
    <source>
        <dbReference type="ARBA" id="ARBA00022519"/>
    </source>
</evidence>
<dbReference type="FunFam" id="3.40.50.300:FF:000032">
    <property type="entry name" value="Export ABC transporter ATP-binding protein"/>
    <property type="match status" value="1"/>
</dbReference>
<name>A0A1G7PR50_9BRAD</name>
<keyword evidence="1" id="KW-0813">Transport</keyword>
<organism evidence="9 10">
    <name type="scientific">Bradyrhizobium brasilense</name>
    <dbReference type="NCBI Taxonomy" id="1419277"/>
    <lineage>
        <taxon>Bacteria</taxon>
        <taxon>Pseudomonadati</taxon>
        <taxon>Pseudomonadota</taxon>
        <taxon>Alphaproteobacteria</taxon>
        <taxon>Hyphomicrobiales</taxon>
        <taxon>Nitrobacteraceae</taxon>
        <taxon>Bradyrhizobium</taxon>
    </lineage>
</organism>
<comment type="function">
    <text evidence="6">Involved in beta-(1--&gt;2)glucan export. Transmembrane domains (TMD) form a pore in the inner membrane and the ATP-binding domain (NBD) is responsible for energy generation.</text>
</comment>
<keyword evidence="4 9" id="KW-0067">ATP-binding</keyword>
<dbReference type="InterPro" id="IPR017911">
    <property type="entry name" value="MacB-like_ATP-bd"/>
</dbReference>
<evidence type="ECO:0000256" key="3">
    <source>
        <dbReference type="ARBA" id="ARBA00022741"/>
    </source>
</evidence>
<protein>
    <submittedName>
        <fullName evidence="9">Putative ABC transport system ATP-binding protein</fullName>
    </submittedName>
</protein>
<comment type="similarity">
    <text evidence="7">Belongs to the ABC transporter superfamily. Macrolide exporter (TC 3.A.1.122) family.</text>
</comment>
<dbReference type="CDD" id="cd03255">
    <property type="entry name" value="ABC_MJ0796_LolCDE_FtsE"/>
    <property type="match status" value="1"/>
</dbReference>
<feature type="domain" description="ABC transporter" evidence="8">
    <location>
        <begin position="20"/>
        <end position="242"/>
    </location>
</feature>
<evidence type="ECO:0000256" key="1">
    <source>
        <dbReference type="ARBA" id="ARBA00022448"/>
    </source>
</evidence>
<dbReference type="PROSITE" id="PS00211">
    <property type="entry name" value="ABC_TRANSPORTER_1"/>
    <property type="match status" value="1"/>
</dbReference>
<dbReference type="Proteomes" id="UP000199245">
    <property type="component" value="Unassembled WGS sequence"/>
</dbReference>
<dbReference type="InterPro" id="IPR027417">
    <property type="entry name" value="P-loop_NTPase"/>
</dbReference>
<dbReference type="EMBL" id="FMZW01000082">
    <property type="protein sequence ID" value="SDF87880.1"/>
    <property type="molecule type" value="Genomic_DNA"/>
</dbReference>
<dbReference type="InterPro" id="IPR003593">
    <property type="entry name" value="AAA+_ATPase"/>
</dbReference>
<evidence type="ECO:0000313" key="9">
    <source>
        <dbReference type="EMBL" id="SDF87880.1"/>
    </source>
</evidence>
<evidence type="ECO:0000256" key="7">
    <source>
        <dbReference type="ARBA" id="ARBA00038388"/>
    </source>
</evidence>
<dbReference type="InterPro" id="IPR015854">
    <property type="entry name" value="ABC_transpr_LolD-like"/>
</dbReference>
<evidence type="ECO:0000259" key="8">
    <source>
        <dbReference type="PROSITE" id="PS50893"/>
    </source>
</evidence>
<keyword evidence="2" id="KW-1003">Cell membrane</keyword>
<accession>A0A1G7PR50</accession>
<keyword evidence="3" id="KW-0547">Nucleotide-binding</keyword>
<keyword evidence="2" id="KW-0997">Cell inner membrane</keyword>
<dbReference type="PANTHER" id="PTHR24220:SF86">
    <property type="entry name" value="ABC TRANSPORTER ABCH.1"/>
    <property type="match status" value="1"/>
</dbReference>
<keyword evidence="2" id="KW-0472">Membrane</keyword>
<evidence type="ECO:0000256" key="5">
    <source>
        <dbReference type="ARBA" id="ARBA00022967"/>
    </source>
</evidence>
<dbReference type="AlphaFoldDB" id="A0A1G7PR50"/>
<dbReference type="InterPro" id="IPR003439">
    <property type="entry name" value="ABC_transporter-like_ATP-bd"/>
</dbReference>
<dbReference type="Pfam" id="PF00005">
    <property type="entry name" value="ABC_tran"/>
    <property type="match status" value="1"/>
</dbReference>
<dbReference type="GO" id="GO:0022857">
    <property type="term" value="F:transmembrane transporter activity"/>
    <property type="evidence" value="ECO:0007669"/>
    <property type="project" value="UniProtKB-ARBA"/>
</dbReference>
<dbReference type="GO" id="GO:0005886">
    <property type="term" value="C:plasma membrane"/>
    <property type="evidence" value="ECO:0007669"/>
    <property type="project" value="TreeGrafter"/>
</dbReference>
<dbReference type="SUPFAM" id="SSF52540">
    <property type="entry name" value="P-loop containing nucleoside triphosphate hydrolases"/>
    <property type="match status" value="1"/>
</dbReference>
<dbReference type="Gene3D" id="3.40.50.300">
    <property type="entry name" value="P-loop containing nucleotide triphosphate hydrolases"/>
    <property type="match status" value="1"/>
</dbReference>
<gene>
    <name evidence="9" type="ORF">SAMN05216337_108213</name>
</gene>
<dbReference type="SMART" id="SM00382">
    <property type="entry name" value="AAA"/>
    <property type="match status" value="1"/>
</dbReference>
<dbReference type="GO" id="GO:0016887">
    <property type="term" value="F:ATP hydrolysis activity"/>
    <property type="evidence" value="ECO:0007669"/>
    <property type="project" value="InterPro"/>
</dbReference>
<keyword evidence="5" id="KW-1278">Translocase</keyword>
<evidence type="ECO:0000256" key="4">
    <source>
        <dbReference type="ARBA" id="ARBA00022840"/>
    </source>
</evidence>
<evidence type="ECO:0000313" key="10">
    <source>
        <dbReference type="Proteomes" id="UP000199245"/>
    </source>
</evidence>
<dbReference type="InterPro" id="IPR017871">
    <property type="entry name" value="ABC_transporter-like_CS"/>
</dbReference>
<dbReference type="GO" id="GO:0098796">
    <property type="term" value="C:membrane protein complex"/>
    <property type="evidence" value="ECO:0007669"/>
    <property type="project" value="UniProtKB-ARBA"/>
</dbReference>